<dbReference type="Proteomes" id="UP001152300">
    <property type="component" value="Unassembled WGS sequence"/>
</dbReference>
<protein>
    <submittedName>
        <fullName evidence="1">Uncharacterized protein</fullName>
    </submittedName>
</protein>
<organism evidence="1 2">
    <name type="scientific">Sclerotinia nivalis</name>
    <dbReference type="NCBI Taxonomy" id="352851"/>
    <lineage>
        <taxon>Eukaryota</taxon>
        <taxon>Fungi</taxon>
        <taxon>Dikarya</taxon>
        <taxon>Ascomycota</taxon>
        <taxon>Pezizomycotina</taxon>
        <taxon>Leotiomycetes</taxon>
        <taxon>Helotiales</taxon>
        <taxon>Sclerotiniaceae</taxon>
        <taxon>Sclerotinia</taxon>
    </lineage>
</organism>
<accession>A0A9X0ATR9</accession>
<dbReference type="AlphaFoldDB" id="A0A9X0ATR9"/>
<dbReference type="OrthoDB" id="10010954at2759"/>
<comment type="caution">
    <text evidence="1">The sequence shown here is derived from an EMBL/GenBank/DDBJ whole genome shotgun (WGS) entry which is preliminary data.</text>
</comment>
<name>A0A9X0ATR9_9HELO</name>
<gene>
    <name evidence="1" type="ORF">OCU04_004080</name>
</gene>
<sequence>MSRVAQRFHPQFQSSGIWTAIQTRRKHTLSTTKTNVPFVATGRISPLGNFTGFDDSTEYFFTLSPIPGQTGVGILLPSYNAFTSYQLHSSPSGCPEVASTVVYLNTTVVHPGSHTNRQYVTRIKEIAFWRFDDTGAVLYYDANS</sequence>
<proteinExistence type="predicted"/>
<reference evidence="1" key="1">
    <citation type="submission" date="2022-11" db="EMBL/GenBank/DDBJ databases">
        <title>Genome Resource of Sclerotinia nivalis Strain SnTB1, a Plant Pathogen Isolated from American Ginseng.</title>
        <authorList>
            <person name="Fan S."/>
        </authorList>
    </citation>
    <scope>NUCLEOTIDE SEQUENCE</scope>
    <source>
        <strain evidence="1">SnTB1</strain>
    </source>
</reference>
<keyword evidence="2" id="KW-1185">Reference proteome</keyword>
<evidence type="ECO:0000313" key="1">
    <source>
        <dbReference type="EMBL" id="KAJ8068530.1"/>
    </source>
</evidence>
<dbReference type="EMBL" id="JAPEIS010000003">
    <property type="protein sequence ID" value="KAJ8068530.1"/>
    <property type="molecule type" value="Genomic_DNA"/>
</dbReference>
<evidence type="ECO:0000313" key="2">
    <source>
        <dbReference type="Proteomes" id="UP001152300"/>
    </source>
</evidence>